<evidence type="ECO:0000256" key="1">
    <source>
        <dbReference type="SAM" id="MobiDB-lite"/>
    </source>
</evidence>
<dbReference type="GeneID" id="85495431"/>
<keyword evidence="3" id="KW-1185">Reference proteome</keyword>
<organism evidence="2 3">
    <name type="scientific">Cutaneotrichosporon cavernicola</name>
    <dbReference type="NCBI Taxonomy" id="279322"/>
    <lineage>
        <taxon>Eukaryota</taxon>
        <taxon>Fungi</taxon>
        <taxon>Dikarya</taxon>
        <taxon>Basidiomycota</taxon>
        <taxon>Agaricomycotina</taxon>
        <taxon>Tremellomycetes</taxon>
        <taxon>Trichosporonales</taxon>
        <taxon>Trichosporonaceae</taxon>
        <taxon>Cutaneotrichosporon</taxon>
    </lineage>
</organism>
<sequence length="71" mass="8277">MSSQASSLTFDPDDPYDAISYRKFQDEAEEFMRFIELITPDDLGRRIDDDENLEVIRSPEPYEKLGEKTEA</sequence>
<gene>
    <name evidence="2" type="ORF">CcaverHIS019_0403810</name>
</gene>
<protein>
    <submittedName>
        <fullName evidence="2">Uncharacterized protein</fullName>
    </submittedName>
</protein>
<dbReference type="RefSeq" id="XP_060456826.1">
    <property type="nucleotide sequence ID" value="XM_060600209.1"/>
</dbReference>
<name>A0AA48QVQ9_9TREE</name>
<reference evidence="2" key="1">
    <citation type="journal article" date="2023" name="BMC Genomics">
        <title>Chromosome-level genome assemblies of Cutaneotrichosporon spp. (Trichosporonales, Basidiomycota) reveal imbalanced evolution between nucleotide sequences and chromosome synteny.</title>
        <authorList>
            <person name="Kobayashi Y."/>
            <person name="Kayamori A."/>
            <person name="Aoki K."/>
            <person name="Shiwa Y."/>
            <person name="Matsutani M."/>
            <person name="Fujita N."/>
            <person name="Sugita T."/>
            <person name="Iwasaki W."/>
            <person name="Tanaka N."/>
            <person name="Takashima M."/>
        </authorList>
    </citation>
    <scope>NUCLEOTIDE SEQUENCE</scope>
    <source>
        <strain evidence="2">HIS019</strain>
    </source>
</reference>
<dbReference type="AlphaFoldDB" id="A0AA48QVQ9"/>
<evidence type="ECO:0000313" key="2">
    <source>
        <dbReference type="EMBL" id="BEI91561.1"/>
    </source>
</evidence>
<dbReference type="Proteomes" id="UP001233271">
    <property type="component" value="Chromosome 4"/>
</dbReference>
<dbReference type="EMBL" id="AP028215">
    <property type="protein sequence ID" value="BEI91561.1"/>
    <property type="molecule type" value="Genomic_DNA"/>
</dbReference>
<dbReference type="KEGG" id="ccac:CcaHIS019_0403810"/>
<evidence type="ECO:0000313" key="3">
    <source>
        <dbReference type="Proteomes" id="UP001233271"/>
    </source>
</evidence>
<accession>A0AA48QVQ9</accession>
<feature type="compositionally biased region" description="Basic and acidic residues" evidence="1">
    <location>
        <begin position="60"/>
        <end position="71"/>
    </location>
</feature>
<feature type="region of interest" description="Disordered" evidence="1">
    <location>
        <begin position="48"/>
        <end position="71"/>
    </location>
</feature>
<proteinExistence type="predicted"/>